<accession>A0ABT6DHI1</accession>
<proteinExistence type="predicted"/>
<dbReference type="SUPFAM" id="SSF52540">
    <property type="entry name" value="P-loop containing nucleoside triphosphate hydrolases"/>
    <property type="match status" value="1"/>
</dbReference>
<dbReference type="InterPro" id="IPR002611">
    <property type="entry name" value="IstB_ATP-bd"/>
</dbReference>
<sequence>MKALKFEDAYIKRIAHAHNVDMNNLPSKEEIEQKFVDKAINDLATQKKSHYYRMSVWSGGKPLKFTFGDWDVTKQVNVEQAKTLGNKAFKLASQLQAQQFNVVLMGDRGVGKTSLALAMMNSLMSTNNEHAGKSGMFVSTAELLSLINAKYDSTDIAQKIRDIRRAMIEVDVLVLDDFGTEGGMTGHFRPVHKDLQDLMYQVSNARVDFDNNQVHGTTIVTTNNTKQQLKQMYEGKFIDRIYPKNPEHQLLFADMKGVRNV</sequence>
<comment type="caution">
    <text evidence="2">The sequence shown here is derived from an EMBL/GenBank/DDBJ whole genome shotgun (WGS) entry which is preliminary data.</text>
</comment>
<dbReference type="PANTHER" id="PTHR30050">
    <property type="entry name" value="CHROMOSOMAL REPLICATION INITIATOR PROTEIN DNAA"/>
    <property type="match status" value="1"/>
</dbReference>
<dbReference type="GO" id="GO:0005524">
    <property type="term" value="F:ATP binding"/>
    <property type="evidence" value="ECO:0007669"/>
    <property type="project" value="UniProtKB-KW"/>
</dbReference>
<dbReference type="SMART" id="SM00382">
    <property type="entry name" value="AAA"/>
    <property type="match status" value="1"/>
</dbReference>
<dbReference type="InterPro" id="IPR027417">
    <property type="entry name" value="P-loop_NTPase"/>
</dbReference>
<keyword evidence="2" id="KW-0547">Nucleotide-binding</keyword>
<dbReference type="CDD" id="cd00009">
    <property type="entry name" value="AAA"/>
    <property type="match status" value="1"/>
</dbReference>
<feature type="domain" description="AAA+ ATPase" evidence="1">
    <location>
        <begin position="98"/>
        <end position="247"/>
    </location>
</feature>
<keyword evidence="3" id="KW-1185">Reference proteome</keyword>
<gene>
    <name evidence="2" type="ORF">NNA32_11330</name>
</gene>
<keyword evidence="2" id="KW-0067">ATP-binding</keyword>
<dbReference type="Proteomes" id="UP001152867">
    <property type="component" value="Unassembled WGS sequence"/>
</dbReference>
<dbReference type="EMBL" id="JANDJP010000019">
    <property type="protein sequence ID" value="MDF9914831.1"/>
    <property type="molecule type" value="Genomic_DNA"/>
</dbReference>
<evidence type="ECO:0000313" key="3">
    <source>
        <dbReference type="Proteomes" id="UP001152867"/>
    </source>
</evidence>
<dbReference type="InterPro" id="IPR003593">
    <property type="entry name" value="AAA+_ATPase"/>
</dbReference>
<protein>
    <submittedName>
        <fullName evidence="2">ATP-binding protein</fullName>
    </submittedName>
</protein>
<dbReference type="RefSeq" id="WP_178942803.1">
    <property type="nucleotide sequence ID" value="NZ_JAIWJG010000019.1"/>
</dbReference>
<organism evidence="2 3">
    <name type="scientific">Furfurilactobacillus milii</name>
    <dbReference type="NCBI Taxonomy" id="2888272"/>
    <lineage>
        <taxon>Bacteria</taxon>
        <taxon>Bacillati</taxon>
        <taxon>Bacillota</taxon>
        <taxon>Bacilli</taxon>
        <taxon>Lactobacillales</taxon>
        <taxon>Lactobacillaceae</taxon>
        <taxon>Furfurilactobacillus</taxon>
    </lineage>
</organism>
<name>A0ABT6DHI1_9LACO</name>
<dbReference type="Gene3D" id="3.40.50.300">
    <property type="entry name" value="P-loop containing nucleotide triphosphate hydrolases"/>
    <property type="match status" value="1"/>
</dbReference>
<evidence type="ECO:0000313" key="2">
    <source>
        <dbReference type="EMBL" id="MDF9914831.1"/>
    </source>
</evidence>
<dbReference type="Pfam" id="PF01695">
    <property type="entry name" value="IstB_IS21"/>
    <property type="match status" value="1"/>
</dbReference>
<dbReference type="PANTHER" id="PTHR30050:SF4">
    <property type="entry name" value="ATP-BINDING PROTEIN RV3427C IN INSERTION SEQUENCE-RELATED"/>
    <property type="match status" value="1"/>
</dbReference>
<evidence type="ECO:0000259" key="1">
    <source>
        <dbReference type="SMART" id="SM00382"/>
    </source>
</evidence>
<reference evidence="2" key="1">
    <citation type="submission" date="2022-06" db="EMBL/GenBank/DDBJ databases">
        <title>Antifungal cultures and metabolites of lactic acid bacteria for use in dairy fermentations.</title>
        <authorList>
            <person name="Zhao Z."/>
            <person name="Gaenzle M."/>
        </authorList>
    </citation>
    <scope>NUCLEOTIDE SEQUENCE</scope>
    <source>
        <strain evidence="2">FUA3126</strain>
    </source>
</reference>